<evidence type="ECO:0000256" key="1">
    <source>
        <dbReference type="SAM" id="Phobius"/>
    </source>
</evidence>
<dbReference type="STRING" id="660517.SAMN04487946_108151"/>
<dbReference type="Pfam" id="PF13386">
    <property type="entry name" value="DsbD_2"/>
    <property type="match status" value="1"/>
</dbReference>
<feature type="transmembrane region" description="Helical" evidence="1">
    <location>
        <begin position="31"/>
        <end position="55"/>
    </location>
</feature>
<dbReference type="InterPro" id="IPR039447">
    <property type="entry name" value="UreH-like_TM_dom"/>
</dbReference>
<accession>A0A1H3HZ97</accession>
<feature type="transmembrane region" description="Helical" evidence="1">
    <location>
        <begin position="204"/>
        <end position="229"/>
    </location>
</feature>
<feature type="transmembrane region" description="Helical" evidence="1">
    <location>
        <begin position="117"/>
        <end position="136"/>
    </location>
</feature>
<dbReference type="Proteomes" id="UP000199170">
    <property type="component" value="Unassembled WGS sequence"/>
</dbReference>
<feature type="domain" description="Urease accessory protein UreH-like transmembrane" evidence="2">
    <location>
        <begin position="32"/>
        <end position="250"/>
    </location>
</feature>
<organism evidence="3 4">
    <name type="scientific">Halobellus clavatus</name>
    <dbReference type="NCBI Taxonomy" id="660517"/>
    <lineage>
        <taxon>Archaea</taxon>
        <taxon>Methanobacteriati</taxon>
        <taxon>Methanobacteriota</taxon>
        <taxon>Stenosarchaea group</taxon>
        <taxon>Halobacteria</taxon>
        <taxon>Halobacteriales</taxon>
        <taxon>Haloferacaceae</taxon>
        <taxon>Halobellus</taxon>
    </lineage>
</organism>
<dbReference type="AlphaFoldDB" id="A0A1H3HZ97"/>
<keyword evidence="1" id="KW-1133">Transmembrane helix</keyword>
<dbReference type="PANTHER" id="PTHR42208:SF1">
    <property type="entry name" value="HEAVY METAL TRANSPORTER"/>
    <property type="match status" value="1"/>
</dbReference>
<keyword evidence="1" id="KW-0472">Membrane</keyword>
<sequence>MPGPSTVESLAVLLSAGGLDALPASNVEAGVFLIVGALGGAHCLGMCGPLVSVYADRLQATEATEDRLSVRQVRQHALFNLGRAGGYAVVGAVLALVGAVTVGAADAVVAIGNGVRAATGIVVGALIMTTGVSYLGGGTGGVIRMPDGISAVFGRVSAALTSRVDALVGDVRIVGLGVGHAFLPCPITFPAYLYAFAIGDPFRAAFLLSLLGLGTFPTLFVYGTALGSLSVGRRRTLHRVLGVAFLALGYLPLAHGLMLVGIHIPHPMIPIYQPLG</sequence>
<feature type="transmembrane region" description="Helical" evidence="1">
    <location>
        <begin position="84"/>
        <end position="105"/>
    </location>
</feature>
<evidence type="ECO:0000313" key="4">
    <source>
        <dbReference type="Proteomes" id="UP000199170"/>
    </source>
</evidence>
<protein>
    <recommendedName>
        <fullName evidence="2">Urease accessory protein UreH-like transmembrane domain-containing protein</fullName>
    </recommendedName>
</protein>
<proteinExistence type="predicted"/>
<evidence type="ECO:0000313" key="3">
    <source>
        <dbReference type="EMBL" id="SDY20796.1"/>
    </source>
</evidence>
<keyword evidence="1" id="KW-0812">Transmembrane</keyword>
<keyword evidence="4" id="KW-1185">Reference proteome</keyword>
<dbReference type="EMBL" id="FNPB01000008">
    <property type="protein sequence ID" value="SDY20796.1"/>
    <property type="molecule type" value="Genomic_DNA"/>
</dbReference>
<feature type="transmembrane region" description="Helical" evidence="1">
    <location>
        <begin position="241"/>
        <end position="264"/>
    </location>
</feature>
<name>A0A1H3HZ97_9EURY</name>
<reference evidence="4" key="1">
    <citation type="submission" date="2016-10" db="EMBL/GenBank/DDBJ databases">
        <authorList>
            <person name="Varghese N."/>
            <person name="Submissions S."/>
        </authorList>
    </citation>
    <scope>NUCLEOTIDE SEQUENCE [LARGE SCALE GENOMIC DNA]</scope>
    <source>
        <strain evidence="4">CGMCC 1.10118</strain>
    </source>
</reference>
<dbReference type="PANTHER" id="PTHR42208">
    <property type="entry name" value="HEAVY METAL TRANSPORTER-RELATED"/>
    <property type="match status" value="1"/>
</dbReference>
<feature type="transmembrane region" description="Helical" evidence="1">
    <location>
        <begin position="173"/>
        <end position="198"/>
    </location>
</feature>
<evidence type="ECO:0000259" key="2">
    <source>
        <dbReference type="Pfam" id="PF13386"/>
    </source>
</evidence>
<gene>
    <name evidence="3" type="ORF">SAMN04487946_108151</name>
</gene>